<accession>A0ABW4EN44</accession>
<dbReference type="RefSeq" id="WP_344723216.1">
    <property type="nucleotide sequence ID" value="NZ_BAAAUS010000017.1"/>
</dbReference>
<dbReference type="EMBL" id="JBHUCO010000002">
    <property type="protein sequence ID" value="MFD1516387.1"/>
    <property type="molecule type" value="Genomic_DNA"/>
</dbReference>
<keyword evidence="2" id="KW-1133">Transmembrane helix</keyword>
<organism evidence="3 4">
    <name type="scientific">Pseudonocardia yunnanensis</name>
    <dbReference type="NCBI Taxonomy" id="58107"/>
    <lineage>
        <taxon>Bacteria</taxon>
        <taxon>Bacillati</taxon>
        <taxon>Actinomycetota</taxon>
        <taxon>Actinomycetes</taxon>
        <taxon>Pseudonocardiales</taxon>
        <taxon>Pseudonocardiaceae</taxon>
        <taxon>Pseudonocardia</taxon>
    </lineage>
</organism>
<feature type="region of interest" description="Disordered" evidence="1">
    <location>
        <begin position="107"/>
        <end position="172"/>
    </location>
</feature>
<sequence>MWWLVGQVWLLCAIAFLAGAGVTWLVFVRPAVPLRPTILPGPTGMAPWSGKPPPPRPAPPTPTEQQEPLRPPVDPALAVLDHEREVARRERELARRHRSIGEAAAAALDGLGVAPASRSSPERGGPDGSTCAKDDARADGRARSGATPQRPRRATTPSEIPAQRGPVEPASP</sequence>
<feature type="transmembrane region" description="Helical" evidence="2">
    <location>
        <begin position="6"/>
        <end position="27"/>
    </location>
</feature>
<keyword evidence="4" id="KW-1185">Reference proteome</keyword>
<name>A0ABW4EN44_9PSEU</name>
<comment type="caution">
    <text evidence="3">The sequence shown here is derived from an EMBL/GenBank/DDBJ whole genome shotgun (WGS) entry which is preliminary data.</text>
</comment>
<feature type="compositionally biased region" description="Pro residues" evidence="1">
    <location>
        <begin position="50"/>
        <end position="62"/>
    </location>
</feature>
<feature type="compositionally biased region" description="Low complexity" evidence="1">
    <location>
        <begin position="107"/>
        <end position="116"/>
    </location>
</feature>
<evidence type="ECO:0000256" key="2">
    <source>
        <dbReference type="SAM" id="Phobius"/>
    </source>
</evidence>
<keyword evidence="2" id="KW-0812">Transmembrane</keyword>
<gene>
    <name evidence="3" type="ORF">ACFSJD_02755</name>
</gene>
<dbReference type="Proteomes" id="UP001597114">
    <property type="component" value="Unassembled WGS sequence"/>
</dbReference>
<reference evidence="4" key="1">
    <citation type="journal article" date="2019" name="Int. J. Syst. Evol. Microbiol.">
        <title>The Global Catalogue of Microorganisms (GCM) 10K type strain sequencing project: providing services to taxonomists for standard genome sequencing and annotation.</title>
        <authorList>
            <consortium name="The Broad Institute Genomics Platform"/>
            <consortium name="The Broad Institute Genome Sequencing Center for Infectious Disease"/>
            <person name="Wu L."/>
            <person name="Ma J."/>
        </authorList>
    </citation>
    <scope>NUCLEOTIDE SEQUENCE [LARGE SCALE GENOMIC DNA]</scope>
    <source>
        <strain evidence="4">CCM 7043</strain>
    </source>
</reference>
<protein>
    <submittedName>
        <fullName evidence="3">Uncharacterized protein</fullName>
    </submittedName>
</protein>
<keyword evidence="2" id="KW-0472">Membrane</keyword>
<evidence type="ECO:0000313" key="4">
    <source>
        <dbReference type="Proteomes" id="UP001597114"/>
    </source>
</evidence>
<evidence type="ECO:0000256" key="1">
    <source>
        <dbReference type="SAM" id="MobiDB-lite"/>
    </source>
</evidence>
<feature type="region of interest" description="Disordered" evidence="1">
    <location>
        <begin position="43"/>
        <end position="81"/>
    </location>
</feature>
<evidence type="ECO:0000313" key="3">
    <source>
        <dbReference type="EMBL" id="MFD1516387.1"/>
    </source>
</evidence>
<feature type="compositionally biased region" description="Basic and acidic residues" evidence="1">
    <location>
        <begin position="132"/>
        <end position="142"/>
    </location>
</feature>
<proteinExistence type="predicted"/>